<keyword evidence="1" id="KW-1133">Transmembrane helix</keyword>
<dbReference type="Gene3D" id="1.20.1250.20">
    <property type="entry name" value="MFS general substrate transporter like domains"/>
    <property type="match status" value="1"/>
</dbReference>
<dbReference type="SUPFAM" id="SSF103473">
    <property type="entry name" value="MFS general substrate transporter"/>
    <property type="match status" value="1"/>
</dbReference>
<proteinExistence type="predicted"/>
<dbReference type="AlphaFoldDB" id="A0A928HIH8"/>
<feature type="transmembrane region" description="Helical" evidence="1">
    <location>
        <begin position="976"/>
        <end position="995"/>
    </location>
</feature>
<organism evidence="2 3">
    <name type="scientific">Candidatus Avelusimicrobium gallicola</name>
    <dbReference type="NCBI Taxonomy" id="2562704"/>
    <lineage>
        <taxon>Bacteria</taxon>
        <taxon>Pseudomonadati</taxon>
        <taxon>Elusimicrobiota</taxon>
        <taxon>Elusimicrobia</taxon>
        <taxon>Elusimicrobiales</taxon>
        <taxon>Elusimicrobiaceae</taxon>
        <taxon>Candidatus Avelusimicrobium</taxon>
    </lineage>
</organism>
<protein>
    <submittedName>
        <fullName evidence="2">Uncharacterized protein</fullName>
    </submittedName>
</protein>
<evidence type="ECO:0000313" key="3">
    <source>
        <dbReference type="Proteomes" id="UP000725649"/>
    </source>
</evidence>
<feature type="transmembrane region" description="Helical" evidence="1">
    <location>
        <begin position="942"/>
        <end position="964"/>
    </location>
</feature>
<keyword evidence="1" id="KW-0472">Membrane</keyword>
<feature type="transmembrane region" description="Helical" evidence="1">
    <location>
        <begin position="1096"/>
        <end position="1115"/>
    </location>
</feature>
<dbReference type="InterPro" id="IPR036259">
    <property type="entry name" value="MFS_trans_sf"/>
</dbReference>
<feature type="transmembrane region" description="Helical" evidence="1">
    <location>
        <begin position="1069"/>
        <end position="1090"/>
    </location>
</feature>
<evidence type="ECO:0000313" key="2">
    <source>
        <dbReference type="EMBL" id="MBE6421060.1"/>
    </source>
</evidence>
<feature type="transmembrane region" description="Helical" evidence="1">
    <location>
        <begin position="790"/>
        <end position="813"/>
    </location>
</feature>
<feature type="transmembrane region" description="Helical" evidence="1">
    <location>
        <begin position="678"/>
        <end position="696"/>
    </location>
</feature>
<reference evidence="2" key="1">
    <citation type="submission" date="2019-04" db="EMBL/GenBank/DDBJ databases">
        <title>Evolution of Biomass-Degrading Anaerobic Consortia Revealed by Metagenomics.</title>
        <authorList>
            <person name="Peng X."/>
        </authorList>
    </citation>
    <scope>NUCLEOTIDE SEQUENCE</scope>
    <source>
        <strain evidence="2">SIG66</strain>
    </source>
</reference>
<accession>A0A928HIH8</accession>
<keyword evidence="1" id="KW-0812">Transmembrane</keyword>
<dbReference type="Proteomes" id="UP000725649">
    <property type="component" value="Unassembled WGS sequence"/>
</dbReference>
<feature type="transmembrane region" description="Helical" evidence="1">
    <location>
        <begin position="1007"/>
        <end position="1024"/>
    </location>
</feature>
<name>A0A928HIH8_9BACT</name>
<comment type="caution">
    <text evidence="2">The sequence shown here is derived from an EMBL/GenBank/DDBJ whole genome shotgun (WGS) entry which is preliminary data.</text>
</comment>
<feature type="transmembrane region" description="Helical" evidence="1">
    <location>
        <begin position="642"/>
        <end position="666"/>
    </location>
</feature>
<sequence>MRALISLVLSFCIIFSSVTPSFAQLLPKVSRSAIKGLSGAGSVLGKGTVASSKISSGVYAALARQQLAGVFTKSNIVPTELLQLPAAVLPSRILSYPDPVIRTELLRTSFLTLSLGQNIPAEQLTQALGHYKASLAEASSSFQQFSQQEMTALLIAHRTQDAVALQKAAKVSAALTDASAIGLLGTAADAPALLAFYKSAGETIFKDVAEVITARGLLRQGAYEELSAWAASLPAKGVFWEELAAYAKANNLPVEIAVVSAETAAVPGMANFLAEQGEMVALHADISTQGTARWMEIGKTPVVTEEAVTVTKADLSFRLPEINLSAPNLQASPMQVAPSAQGEVEAVAQASSPLSHTPAAVSPVQTGNFLQRGFNSLRNLFGTHFQPMKASFVKEGGSEQALPLELDVYSTRNKLGSKDYDRVTFVFNPNFQNGYIAEFRNSHTPQTMEHFFLKMESNQVGMLVNLFEKTAKPGSKLLLKLEQKANVEYQSIRLPVYTWDGRVLPVEVEMPMKSYIEGADVIIMKDGTFGFRVQDTDRVISLSDHYVRLPKHQLSNFVHAIENSPVKFKLTVLPTHDRTTLITRDTSLTNPSLNKTYGSVVHKTLGISPSTATGLMFTIGYVMPGFASLLTPALKKYGEKNLMLVAMGMSTMAGVLATAGGFWGMVEGMTLGPIQKGLFITALFLMSGSSILKQLVSNMLIRANRGQVVLDNVGATAKKVQGETAALEKMTFSTLKTRFKDFFTKKSDVTLKDIVLYNLSFVYKNVGTLAFLASPYLINEAIRLTTGVNLGLDFSLSFPIFALYSAGVTWNVWRSKMRDAYSAKNLSQSQVALDKALNSAVDKLVAEGGNVSSQTIDAVSRSLKEGMDDVSFAAIKLDTNLGKKDAYTKLKGEVLPALEGKLVEKGLPAAQAKEITEKVASSIHVQENVLGNMAKMMKAPGVLSLTSAMTLATVHEFVLSSSFAGAMKQLIPAGELGNFIIAATLYLPLIIGRLGGNVISKRISSGSMYLFCSALSALGTMMMIGAGNSIPMTIAGAATASLGVGNFFTQMYDYIMKKYPAQNRELSSILALTMGIAGLMALPASYFAGIIPGADLLYAAGCLGASLVLTPGMMANSSFVKVAKNEWSNLKTAVKNFFKRGNKNGPGNLDGAAPVQ</sequence>
<dbReference type="EMBL" id="SUVG01000003">
    <property type="protein sequence ID" value="MBE6421060.1"/>
    <property type="molecule type" value="Genomic_DNA"/>
</dbReference>
<feature type="transmembrane region" description="Helical" evidence="1">
    <location>
        <begin position="755"/>
        <end position="778"/>
    </location>
</feature>
<evidence type="ECO:0000256" key="1">
    <source>
        <dbReference type="SAM" id="Phobius"/>
    </source>
</evidence>
<feature type="transmembrane region" description="Helical" evidence="1">
    <location>
        <begin position="612"/>
        <end position="630"/>
    </location>
</feature>
<feature type="transmembrane region" description="Helical" evidence="1">
    <location>
        <begin position="1030"/>
        <end position="1048"/>
    </location>
</feature>
<gene>
    <name evidence="2" type="ORF">E7027_02835</name>
</gene>